<keyword evidence="8 9" id="KW-0472">Membrane</keyword>
<keyword evidence="7" id="KW-0408">Iron</keyword>
<dbReference type="InterPro" id="IPR034804">
    <property type="entry name" value="SQR/QFR_C/D"/>
</dbReference>
<dbReference type="GO" id="GO:0006121">
    <property type="term" value="P:mitochondrial electron transport, succinate to ubiquinone"/>
    <property type="evidence" value="ECO:0007669"/>
    <property type="project" value="TreeGrafter"/>
</dbReference>
<dbReference type="EMBL" id="ASHM01000018">
    <property type="protein sequence ID" value="PNY03660.1"/>
    <property type="molecule type" value="Genomic_DNA"/>
</dbReference>
<reference evidence="10 11" key="2">
    <citation type="journal article" date="2017" name="Front. Plant Sci.">
        <title>Gene Classification and Mining of Molecular Markers Useful in Red Clover (Trifolium pratense) Breeding.</title>
        <authorList>
            <person name="Istvanek J."/>
            <person name="Dluhosova J."/>
            <person name="Dluhos P."/>
            <person name="Patkova L."/>
            <person name="Nedelnik J."/>
            <person name="Repkova J."/>
        </authorList>
    </citation>
    <scope>NUCLEOTIDE SEQUENCE [LARGE SCALE GENOMIC DNA]</scope>
    <source>
        <strain evidence="11">cv. Tatra</strain>
        <tissue evidence="10">Young leaves</tissue>
    </source>
</reference>
<evidence type="ECO:0000256" key="5">
    <source>
        <dbReference type="ARBA" id="ARBA00022723"/>
    </source>
</evidence>
<dbReference type="PANTHER" id="PTHR10978:SF5">
    <property type="entry name" value="SUCCINATE DEHYDROGENASE CYTOCHROME B560 SUBUNIT, MITOCHONDRIAL"/>
    <property type="match status" value="1"/>
</dbReference>
<dbReference type="AlphaFoldDB" id="A0A2K3NKV7"/>
<keyword evidence="6 9" id="KW-1133">Transmembrane helix</keyword>
<evidence type="ECO:0000256" key="1">
    <source>
        <dbReference type="ARBA" id="ARBA00004434"/>
    </source>
</evidence>
<dbReference type="STRING" id="57577.A0A2K3NKV7"/>
<dbReference type="Proteomes" id="UP000236291">
    <property type="component" value="Unassembled WGS sequence"/>
</dbReference>
<evidence type="ECO:0000313" key="10">
    <source>
        <dbReference type="EMBL" id="PNY03660.1"/>
    </source>
</evidence>
<evidence type="ECO:0000256" key="7">
    <source>
        <dbReference type="ARBA" id="ARBA00023004"/>
    </source>
</evidence>
<protein>
    <submittedName>
        <fullName evidence="10">Succinate dehydrogenase subunit 3</fullName>
    </submittedName>
</protein>
<evidence type="ECO:0000313" key="11">
    <source>
        <dbReference type="Proteomes" id="UP000236291"/>
    </source>
</evidence>
<evidence type="ECO:0000256" key="2">
    <source>
        <dbReference type="ARBA" id="ARBA00011313"/>
    </source>
</evidence>
<dbReference type="GO" id="GO:0006099">
    <property type="term" value="P:tricarboxylic acid cycle"/>
    <property type="evidence" value="ECO:0007669"/>
    <property type="project" value="InterPro"/>
</dbReference>
<name>A0A2K3NKV7_TRIPR</name>
<keyword evidence="4 9" id="KW-0812">Transmembrane</keyword>
<dbReference type="GO" id="GO:0046872">
    <property type="term" value="F:metal ion binding"/>
    <property type="evidence" value="ECO:0007669"/>
    <property type="project" value="UniProtKB-KW"/>
</dbReference>
<comment type="subcellular location">
    <subcellularLocation>
        <location evidence="1">Mitochondrion inner membrane</location>
        <topology evidence="1">Single-pass membrane protein</topology>
    </subcellularLocation>
</comment>
<dbReference type="GO" id="GO:0005743">
    <property type="term" value="C:mitochondrial inner membrane"/>
    <property type="evidence" value="ECO:0007669"/>
    <property type="project" value="UniProtKB-SubCell"/>
</dbReference>
<keyword evidence="5" id="KW-0479">Metal-binding</keyword>
<dbReference type="InterPro" id="IPR000701">
    <property type="entry name" value="SuccDH_FuR_B_TM-su"/>
</dbReference>
<comment type="caution">
    <text evidence="10">The sequence shown here is derived from an EMBL/GenBank/DDBJ whole genome shotgun (WGS) entry which is preliminary data.</text>
</comment>
<evidence type="ECO:0000256" key="4">
    <source>
        <dbReference type="ARBA" id="ARBA00022692"/>
    </source>
</evidence>
<dbReference type="Gene3D" id="1.20.1300.10">
    <property type="entry name" value="Fumarate reductase/succinate dehydrogenase, transmembrane subunit"/>
    <property type="match status" value="1"/>
</dbReference>
<evidence type="ECO:0000256" key="6">
    <source>
        <dbReference type="ARBA" id="ARBA00022989"/>
    </source>
</evidence>
<dbReference type="PANTHER" id="PTHR10978">
    <property type="entry name" value="SUCCINATE DEHYDROGENASE CYTOCHROME B560 SUBUNIT"/>
    <property type="match status" value="1"/>
</dbReference>
<organism evidence="10 11">
    <name type="scientific">Trifolium pratense</name>
    <name type="common">Red clover</name>
    <dbReference type="NCBI Taxonomy" id="57577"/>
    <lineage>
        <taxon>Eukaryota</taxon>
        <taxon>Viridiplantae</taxon>
        <taxon>Streptophyta</taxon>
        <taxon>Embryophyta</taxon>
        <taxon>Tracheophyta</taxon>
        <taxon>Spermatophyta</taxon>
        <taxon>Magnoliopsida</taxon>
        <taxon>eudicotyledons</taxon>
        <taxon>Gunneridae</taxon>
        <taxon>Pentapetalae</taxon>
        <taxon>rosids</taxon>
        <taxon>fabids</taxon>
        <taxon>Fabales</taxon>
        <taxon>Fabaceae</taxon>
        <taxon>Papilionoideae</taxon>
        <taxon>50 kb inversion clade</taxon>
        <taxon>NPAAA clade</taxon>
        <taxon>Hologalegina</taxon>
        <taxon>IRL clade</taxon>
        <taxon>Trifolieae</taxon>
        <taxon>Trifolium</taxon>
    </lineage>
</organism>
<gene>
    <name evidence="10" type="ORF">L195_g000067</name>
</gene>
<proteinExistence type="predicted"/>
<evidence type="ECO:0000256" key="9">
    <source>
        <dbReference type="SAM" id="Phobius"/>
    </source>
</evidence>
<feature type="transmembrane region" description="Helical" evidence="9">
    <location>
        <begin position="199"/>
        <end position="218"/>
    </location>
</feature>
<dbReference type="GO" id="GO:0009055">
    <property type="term" value="F:electron transfer activity"/>
    <property type="evidence" value="ECO:0007669"/>
    <property type="project" value="InterPro"/>
</dbReference>
<evidence type="ECO:0000256" key="3">
    <source>
        <dbReference type="ARBA" id="ARBA00022617"/>
    </source>
</evidence>
<dbReference type="GO" id="GO:0045273">
    <property type="term" value="C:respiratory chain complex II (succinate dehydrogenase)"/>
    <property type="evidence" value="ECO:0007669"/>
    <property type="project" value="UniProtKB-ARBA"/>
</dbReference>
<keyword evidence="3" id="KW-0349">Heme</keyword>
<reference evidence="10 11" key="1">
    <citation type="journal article" date="2014" name="Am. J. Bot.">
        <title>Genome assembly and annotation for red clover (Trifolium pratense; Fabaceae).</title>
        <authorList>
            <person name="Istvanek J."/>
            <person name="Jaros M."/>
            <person name="Krenek A."/>
            <person name="Repkova J."/>
        </authorList>
    </citation>
    <scope>NUCLEOTIDE SEQUENCE [LARGE SCALE GENOMIC DNA]</scope>
    <source>
        <strain evidence="11">cv. Tatra</strain>
        <tissue evidence="10">Young leaves</tissue>
    </source>
</reference>
<comment type="subunit">
    <text evidence="2">Component of complex II composed of eight subunits in plants: four classical SDH subunits SDH1, SDH2, SDH3 and SDH4 (a flavoprotein (FP), an iron-sulfur protein (IP), and a cytochrome b composed of a large and a small subunit.), as well as four subunits unknown in mitochondria from bacteria and heterotrophic eukaryotes.</text>
</comment>
<dbReference type="SUPFAM" id="SSF81343">
    <property type="entry name" value="Fumarate reductase respiratory complex transmembrane subunits"/>
    <property type="match status" value="1"/>
</dbReference>
<sequence>MSWLLRSTKSKLLSSSSLSRTFSSIPRSTNQIGAISPASAELFHRTTATLSTADENPIKGNLIGFPKNLENKLGGDSNVINSLCVYMTICVFAFASFTQNCETSKYQALGLDTNVLAGVRYGTNVCATKSPMLLGVNALMARNFVRGVGADALGLAGHRRFLSDIPSKASETSSFRPLSPHLPVYQPQLSSTLSICNRIAGAFLSAVVLLFYIIYMKIGVKVQINIKPASACTFAFEAVVVPVANSDHRRGQCDLISGHSPFKFKTEPFSRSTAFN</sequence>
<accession>A0A2K3NKV7</accession>
<evidence type="ECO:0000256" key="8">
    <source>
        <dbReference type="ARBA" id="ARBA00023136"/>
    </source>
</evidence>
<dbReference type="InterPro" id="IPR014314">
    <property type="entry name" value="Succ_DH_cytb556"/>
</dbReference>
<dbReference type="Pfam" id="PF01127">
    <property type="entry name" value="Sdh_cyt"/>
    <property type="match status" value="1"/>
</dbReference>